<keyword evidence="3 8" id="KW-0641">Proline biosynthesis</keyword>
<feature type="binding site" evidence="8">
    <location>
        <position position="56"/>
    </location>
    <ligand>
        <name>substrate</name>
    </ligand>
</feature>
<evidence type="ECO:0000256" key="6">
    <source>
        <dbReference type="ARBA" id="ARBA00022777"/>
    </source>
</evidence>
<keyword evidence="1 8" id="KW-0963">Cytoplasm</keyword>
<comment type="caution">
    <text evidence="10">The sequence shown here is derived from an EMBL/GenBank/DDBJ whole genome shotgun (WGS) entry which is preliminary data.</text>
</comment>
<evidence type="ECO:0000313" key="11">
    <source>
        <dbReference type="Proteomes" id="UP000006251"/>
    </source>
</evidence>
<keyword evidence="4 8" id="KW-0808">Transferase</keyword>
<keyword evidence="5 8" id="KW-0547">Nucleotide-binding</keyword>
<keyword evidence="7 8" id="KW-0067">ATP-binding</keyword>
<dbReference type="HAMAP" id="MF_00456">
    <property type="entry name" value="ProB"/>
    <property type="match status" value="1"/>
</dbReference>
<dbReference type="FunFam" id="3.40.1160.10:FF:000018">
    <property type="entry name" value="Glutamate 5-kinase"/>
    <property type="match status" value="1"/>
</dbReference>
<keyword evidence="11" id="KW-1185">Reference proteome</keyword>
<dbReference type="InterPro" id="IPR036974">
    <property type="entry name" value="PUA_sf"/>
</dbReference>
<dbReference type="PANTHER" id="PTHR43654:SF1">
    <property type="entry name" value="ISOPENTENYL PHOSPHATE KINASE"/>
    <property type="match status" value="1"/>
</dbReference>
<dbReference type="InterPro" id="IPR015947">
    <property type="entry name" value="PUA-like_sf"/>
</dbReference>
<sequence length="375" mass="40348">METQESLVSWKRIVIKVGSALIAPNQNGCSSHYLLGIAQFVVRCKAMGIEVVLVSSGSVAAGAHLFNAQEENTKPSIAVKKAMAAAGQMEMMATWDRLFDFPTAQILVTHGDLRDRERYVSIKETIFSLLENGILPILNENDTVTTDKLKVGDNDNLSAMVAAAADADTLIICSDVDGLYDSNPHENPDAKLIASVPDITDEIFSMAGGATSAVGTGGMKTKIQAAEKAVAHGIDTYVVNGFTVQTFNTLLNGKNPGTHFSPDKKPMNDHLHWMTHTSTAQGELVVENDFNAELDGDSEQLTSSEIIAVNGDFAVGDTILVRKDDGTRLAKAKSNYSSCLLSFITEQDDQDFANKFQDTTGPIISDSNIALLEDE</sequence>
<feature type="binding site" evidence="8">
    <location>
        <position position="154"/>
    </location>
    <ligand>
        <name>substrate</name>
    </ligand>
</feature>
<comment type="subcellular location">
    <subcellularLocation>
        <location evidence="8">Cytoplasm</location>
    </subcellularLocation>
</comment>
<organism evidence="10 11">
    <name type="scientific">Brumicola pallidula DSM 14239 = ACAM 615</name>
    <dbReference type="NCBI Taxonomy" id="1121922"/>
    <lineage>
        <taxon>Bacteria</taxon>
        <taxon>Pseudomonadati</taxon>
        <taxon>Pseudomonadota</taxon>
        <taxon>Gammaproteobacteria</taxon>
        <taxon>Alteromonadales</taxon>
        <taxon>Alteromonadaceae</taxon>
        <taxon>Brumicola</taxon>
    </lineage>
</organism>
<evidence type="ECO:0000256" key="8">
    <source>
        <dbReference type="HAMAP-Rule" id="MF_00456"/>
    </source>
</evidence>
<comment type="function">
    <text evidence="8">Catalyzes the transfer of a phosphate group to glutamate to form L-glutamate 5-phosphate.</text>
</comment>
<dbReference type="GO" id="GO:0003723">
    <property type="term" value="F:RNA binding"/>
    <property type="evidence" value="ECO:0007669"/>
    <property type="project" value="InterPro"/>
</dbReference>
<dbReference type="AlphaFoldDB" id="K6ZFN6"/>
<dbReference type="EMBL" id="BAEQ01000042">
    <property type="protein sequence ID" value="GAC29177.1"/>
    <property type="molecule type" value="Genomic_DNA"/>
</dbReference>
<comment type="similarity">
    <text evidence="8">Belongs to the glutamate 5-kinase family.</text>
</comment>
<dbReference type="PRINTS" id="PR00474">
    <property type="entry name" value="GLU5KINASE"/>
</dbReference>
<evidence type="ECO:0000259" key="9">
    <source>
        <dbReference type="Pfam" id="PF00696"/>
    </source>
</evidence>
<protein>
    <recommendedName>
        <fullName evidence="8">Glutamate 5-kinase</fullName>
        <ecNumber evidence="8">2.7.2.11</ecNumber>
    </recommendedName>
    <alternativeName>
        <fullName evidence="8">Gamma-glutamyl kinase</fullName>
        <shortName evidence="8">GK</shortName>
    </alternativeName>
</protein>
<dbReference type="OrthoDB" id="9804434at2"/>
<gene>
    <name evidence="8 10" type="primary">proB</name>
    <name evidence="10" type="ORF">GPAL_2316</name>
</gene>
<dbReference type="Pfam" id="PF00696">
    <property type="entry name" value="AA_kinase"/>
    <property type="match status" value="1"/>
</dbReference>
<dbReference type="GO" id="GO:0004349">
    <property type="term" value="F:glutamate 5-kinase activity"/>
    <property type="evidence" value="ECO:0007669"/>
    <property type="project" value="UniProtKB-UniRule"/>
</dbReference>
<dbReference type="SUPFAM" id="SSF88697">
    <property type="entry name" value="PUA domain-like"/>
    <property type="match status" value="1"/>
</dbReference>
<comment type="catalytic activity">
    <reaction evidence="8">
        <text>L-glutamate + ATP = L-glutamyl 5-phosphate + ADP</text>
        <dbReference type="Rhea" id="RHEA:14877"/>
        <dbReference type="ChEBI" id="CHEBI:29985"/>
        <dbReference type="ChEBI" id="CHEBI:30616"/>
        <dbReference type="ChEBI" id="CHEBI:58274"/>
        <dbReference type="ChEBI" id="CHEBI:456216"/>
        <dbReference type="EC" id="2.7.2.11"/>
    </reaction>
</comment>
<feature type="binding site" evidence="8">
    <location>
        <begin position="216"/>
        <end position="222"/>
    </location>
    <ligand>
        <name>ATP</name>
        <dbReference type="ChEBI" id="CHEBI:30616"/>
    </ligand>
</feature>
<dbReference type="GO" id="GO:0005524">
    <property type="term" value="F:ATP binding"/>
    <property type="evidence" value="ECO:0007669"/>
    <property type="project" value="UniProtKB-KW"/>
</dbReference>
<dbReference type="InterPro" id="IPR001048">
    <property type="entry name" value="Asp/Glu/Uridylate_kinase"/>
</dbReference>
<dbReference type="RefSeq" id="WP_006011774.1">
    <property type="nucleotide sequence ID" value="NZ_AUAV01000014.1"/>
</dbReference>
<dbReference type="STRING" id="1121922.GCA_000428905_02693"/>
<comment type="pathway">
    <text evidence="8">Amino-acid biosynthesis; L-proline biosynthesis; L-glutamate 5-semialdehyde from L-glutamate: step 1/2.</text>
</comment>
<evidence type="ECO:0000313" key="10">
    <source>
        <dbReference type="EMBL" id="GAC29177.1"/>
    </source>
</evidence>
<dbReference type="PROSITE" id="PS00902">
    <property type="entry name" value="GLUTAMATE_5_KINASE"/>
    <property type="match status" value="1"/>
</dbReference>
<dbReference type="CDD" id="cd04242">
    <property type="entry name" value="AAK_G5K_ProB"/>
    <property type="match status" value="1"/>
</dbReference>
<dbReference type="EC" id="2.7.2.11" evidence="8"/>
<dbReference type="GO" id="GO:0005829">
    <property type="term" value="C:cytosol"/>
    <property type="evidence" value="ECO:0007669"/>
    <property type="project" value="TreeGrafter"/>
</dbReference>
<name>K6ZFN6_9ALTE</name>
<feature type="binding site" evidence="8">
    <location>
        <position position="142"/>
    </location>
    <ligand>
        <name>substrate</name>
    </ligand>
</feature>
<dbReference type="InterPro" id="IPR036393">
    <property type="entry name" value="AceGlu_kinase-like_sf"/>
</dbReference>
<dbReference type="PIRSF" id="PIRSF000729">
    <property type="entry name" value="GK"/>
    <property type="match status" value="1"/>
</dbReference>
<dbReference type="PANTHER" id="PTHR43654">
    <property type="entry name" value="GLUTAMATE 5-KINASE"/>
    <property type="match status" value="1"/>
</dbReference>
<dbReference type="Proteomes" id="UP000006251">
    <property type="component" value="Unassembled WGS sequence"/>
</dbReference>
<accession>K6ZFN6</accession>
<dbReference type="InterPro" id="IPR005715">
    <property type="entry name" value="Glu_5kinase/COase_Synthase"/>
</dbReference>
<dbReference type="UniPathway" id="UPA00098">
    <property type="reaction ID" value="UER00359"/>
</dbReference>
<evidence type="ECO:0000256" key="3">
    <source>
        <dbReference type="ARBA" id="ARBA00022650"/>
    </source>
</evidence>
<dbReference type="InterPro" id="IPR011529">
    <property type="entry name" value="Glu_5kinase"/>
</dbReference>
<dbReference type="Gene3D" id="2.30.130.10">
    <property type="entry name" value="PUA domain"/>
    <property type="match status" value="1"/>
</dbReference>
<dbReference type="SUPFAM" id="SSF53633">
    <property type="entry name" value="Carbamate kinase-like"/>
    <property type="match status" value="1"/>
</dbReference>
<feature type="binding site" evidence="8">
    <location>
        <position position="16"/>
    </location>
    <ligand>
        <name>ATP</name>
        <dbReference type="ChEBI" id="CHEBI:30616"/>
    </ligand>
</feature>
<proteinExistence type="inferred from homology"/>
<dbReference type="InterPro" id="IPR041739">
    <property type="entry name" value="G5K_ProB"/>
</dbReference>
<dbReference type="InterPro" id="IPR001057">
    <property type="entry name" value="Glu/AcGlu_kinase"/>
</dbReference>
<reference evidence="11" key="1">
    <citation type="journal article" date="2014" name="Environ. Microbiol.">
        <title>Comparative genomics of the marine bacterial genus Glaciecola reveals the high degree of genomic diversity and genomic characteristic for cold adaptation.</title>
        <authorList>
            <person name="Qin Q.L."/>
            <person name="Xie B.B."/>
            <person name="Yu Y."/>
            <person name="Shu Y.L."/>
            <person name="Rong J.C."/>
            <person name="Zhang Y.J."/>
            <person name="Zhao D.L."/>
            <person name="Chen X.L."/>
            <person name="Zhang X.Y."/>
            <person name="Chen B."/>
            <person name="Zhou B.C."/>
            <person name="Zhang Y.Z."/>
        </authorList>
    </citation>
    <scope>NUCLEOTIDE SEQUENCE [LARGE SCALE GENOMIC DNA]</scope>
    <source>
        <strain evidence="11">ACAM 615</strain>
    </source>
</reference>
<dbReference type="Gene3D" id="3.40.1160.10">
    <property type="entry name" value="Acetylglutamate kinase-like"/>
    <property type="match status" value="1"/>
</dbReference>
<dbReference type="GO" id="GO:0055129">
    <property type="term" value="P:L-proline biosynthetic process"/>
    <property type="evidence" value="ECO:0007669"/>
    <property type="project" value="UniProtKB-UniRule"/>
</dbReference>
<keyword evidence="6 8" id="KW-0418">Kinase</keyword>
<feature type="binding site" evidence="8">
    <location>
        <begin position="174"/>
        <end position="175"/>
    </location>
    <ligand>
        <name>ATP</name>
        <dbReference type="ChEBI" id="CHEBI:30616"/>
    </ligand>
</feature>
<dbReference type="InterPro" id="IPR019797">
    <property type="entry name" value="Glutamate_5-kinase_CS"/>
</dbReference>
<evidence type="ECO:0000256" key="5">
    <source>
        <dbReference type="ARBA" id="ARBA00022741"/>
    </source>
</evidence>
<evidence type="ECO:0000256" key="4">
    <source>
        <dbReference type="ARBA" id="ARBA00022679"/>
    </source>
</evidence>
<evidence type="ECO:0000256" key="1">
    <source>
        <dbReference type="ARBA" id="ARBA00022490"/>
    </source>
</evidence>
<feature type="domain" description="Aspartate/glutamate/uridylate kinase" evidence="9">
    <location>
        <begin position="11"/>
        <end position="240"/>
    </location>
</feature>
<dbReference type="PROSITE" id="PS50890">
    <property type="entry name" value="PUA"/>
    <property type="match status" value="1"/>
</dbReference>
<dbReference type="NCBIfam" id="TIGR01027">
    <property type="entry name" value="proB"/>
    <property type="match status" value="1"/>
</dbReference>
<keyword evidence="2 8" id="KW-0028">Amino-acid biosynthesis</keyword>
<evidence type="ECO:0000256" key="7">
    <source>
        <dbReference type="ARBA" id="ARBA00022840"/>
    </source>
</evidence>
<evidence type="ECO:0000256" key="2">
    <source>
        <dbReference type="ARBA" id="ARBA00022605"/>
    </source>
</evidence>